<dbReference type="InterPro" id="IPR001091">
    <property type="entry name" value="RM_Methyltransferase"/>
</dbReference>
<dbReference type="Gene3D" id="3.40.50.150">
    <property type="entry name" value="Vaccinia Virus protein VP39"/>
    <property type="match status" value="2"/>
</dbReference>
<keyword evidence="3" id="KW-0808">Transferase</keyword>
<evidence type="ECO:0000256" key="3">
    <source>
        <dbReference type="ARBA" id="ARBA00022679"/>
    </source>
</evidence>
<evidence type="ECO:0000256" key="9">
    <source>
        <dbReference type="SAM" id="MobiDB-lite"/>
    </source>
</evidence>
<dbReference type="AlphaFoldDB" id="A0A0P6XL76"/>
<evidence type="ECO:0000256" key="2">
    <source>
        <dbReference type="ARBA" id="ARBA00022603"/>
    </source>
</evidence>
<organism evidence="11 12">
    <name type="scientific">Herpetosiphon geysericola</name>
    <dbReference type="NCBI Taxonomy" id="70996"/>
    <lineage>
        <taxon>Bacteria</taxon>
        <taxon>Bacillati</taxon>
        <taxon>Chloroflexota</taxon>
        <taxon>Chloroflexia</taxon>
        <taxon>Herpetosiphonales</taxon>
        <taxon>Herpetosiphonaceae</taxon>
        <taxon>Herpetosiphon</taxon>
    </lineage>
</organism>
<keyword evidence="4" id="KW-0949">S-adenosyl-L-methionine</keyword>
<dbReference type="REBASE" id="132971">
    <property type="entry name" value="M.HgeGC42ORF23690P"/>
</dbReference>
<dbReference type="CDD" id="cd02440">
    <property type="entry name" value="AdoMet_MTases"/>
    <property type="match status" value="1"/>
</dbReference>
<evidence type="ECO:0000259" key="10">
    <source>
        <dbReference type="Pfam" id="PF01555"/>
    </source>
</evidence>
<evidence type="ECO:0000313" key="11">
    <source>
        <dbReference type="EMBL" id="KPL80635.1"/>
    </source>
</evidence>
<dbReference type="InterPro" id="IPR029063">
    <property type="entry name" value="SAM-dependent_MTases_sf"/>
</dbReference>
<dbReference type="EC" id="2.1.1.-" evidence="8"/>
<dbReference type="GO" id="GO:0009307">
    <property type="term" value="P:DNA restriction-modification system"/>
    <property type="evidence" value="ECO:0007669"/>
    <property type="project" value="UniProtKB-KW"/>
</dbReference>
<gene>
    <name evidence="11" type="ORF">SE18_23690</name>
</gene>
<comment type="caution">
    <text evidence="11">The sequence shown here is derived from an EMBL/GenBank/DDBJ whole genome shotgun (WGS) entry which is preliminary data.</text>
</comment>
<feature type="domain" description="DNA methylase N-4/N-6" evidence="10">
    <location>
        <begin position="43"/>
        <end position="227"/>
    </location>
</feature>
<evidence type="ECO:0000313" key="12">
    <source>
        <dbReference type="Proteomes" id="UP000050277"/>
    </source>
</evidence>
<keyword evidence="6" id="KW-0238">DNA-binding</keyword>
<comment type="catalytic activity">
    <reaction evidence="7">
        <text>a 2'-deoxycytidine in DNA + S-adenosyl-L-methionine = an N(4)-methyl-2'-deoxycytidine in DNA + S-adenosyl-L-homocysteine + H(+)</text>
        <dbReference type="Rhea" id="RHEA:16857"/>
        <dbReference type="Rhea" id="RHEA-COMP:11369"/>
        <dbReference type="Rhea" id="RHEA-COMP:13674"/>
        <dbReference type="ChEBI" id="CHEBI:15378"/>
        <dbReference type="ChEBI" id="CHEBI:57856"/>
        <dbReference type="ChEBI" id="CHEBI:59789"/>
        <dbReference type="ChEBI" id="CHEBI:85452"/>
        <dbReference type="ChEBI" id="CHEBI:137933"/>
        <dbReference type="EC" id="2.1.1.113"/>
    </reaction>
</comment>
<comment type="similarity">
    <text evidence="1">Belongs to the N(4)/N(6)-methyltransferase family. N(4) subfamily.</text>
</comment>
<reference evidence="11 12" key="1">
    <citation type="submission" date="2015-07" db="EMBL/GenBank/DDBJ databases">
        <title>Whole genome sequence of Herpetosiphon geysericola DSM 7119.</title>
        <authorList>
            <person name="Hemp J."/>
            <person name="Ward L.M."/>
            <person name="Pace L.A."/>
            <person name="Fischer W.W."/>
        </authorList>
    </citation>
    <scope>NUCLEOTIDE SEQUENCE [LARGE SCALE GENOMIC DNA]</scope>
    <source>
        <strain evidence="11 12">DSM 7119</strain>
    </source>
</reference>
<feature type="region of interest" description="Disordered" evidence="9">
    <location>
        <begin position="1"/>
        <end position="24"/>
    </location>
</feature>
<dbReference type="Pfam" id="PF01555">
    <property type="entry name" value="N6_N4_Mtase"/>
    <property type="match status" value="2"/>
</dbReference>
<evidence type="ECO:0000256" key="4">
    <source>
        <dbReference type="ARBA" id="ARBA00022691"/>
    </source>
</evidence>
<dbReference type="SUPFAM" id="SSF53335">
    <property type="entry name" value="S-adenosyl-L-methionine-dependent methyltransferases"/>
    <property type="match status" value="2"/>
</dbReference>
<accession>A0A0P6XL76</accession>
<protein>
    <recommendedName>
        <fullName evidence="8">Methyltransferase</fullName>
        <ecNumber evidence="8">2.1.1.-</ecNumber>
    </recommendedName>
</protein>
<dbReference type="STRING" id="70996.SE18_23690"/>
<evidence type="ECO:0000256" key="6">
    <source>
        <dbReference type="ARBA" id="ARBA00023125"/>
    </source>
</evidence>
<sequence length="377" mass="41177">MLLPSDAYTPEQHPGARTPAQSTTTTIYQGDARDLSFLPNSSVDVIVTSPPYWQRRDYGHPDQLGQEATPEAYITALIAILAGWIRLLRPHGSLFLNLGDSYKDGFLVGIPAMFEIGARAAGWNIVNHIVWAKSVGRPEPVSYRLASRHESVFHLTRARNARDIYFDLYALAADRGKAANPGDVWDGAAATIPDDLWELYPTRSKSEHLAPFPPELAHRAILLACPERICPSCQRPHLRTLEPTADLDPARPQAIRAMELFHEHGLTDEHLAAIRAVGISDAGKGKQIQKGAGRNAARVQQLAAHAKEVLGGYFREFTFGPKRAVGWTKCDCNAAFTAGTVLDPFMGSGTTLSVAQTLGRHAIGIDLVLDHVSQKAD</sequence>
<dbReference type="PATRIC" id="fig|70996.4.peg.3082"/>
<proteinExistence type="inferred from homology"/>
<keyword evidence="12" id="KW-1185">Reference proteome</keyword>
<dbReference type="PRINTS" id="PR00508">
    <property type="entry name" value="S21N4MTFRASE"/>
</dbReference>
<evidence type="ECO:0000256" key="1">
    <source>
        <dbReference type="ARBA" id="ARBA00010203"/>
    </source>
</evidence>
<dbReference type="InterPro" id="IPR017985">
    <property type="entry name" value="MeTrfase_CN4_CS"/>
</dbReference>
<name>A0A0P6XL76_9CHLR</name>
<evidence type="ECO:0000256" key="8">
    <source>
        <dbReference type="RuleBase" id="RU362026"/>
    </source>
</evidence>
<dbReference type="GO" id="GO:0015667">
    <property type="term" value="F:site-specific DNA-methyltransferase (cytosine-N4-specific) activity"/>
    <property type="evidence" value="ECO:0007669"/>
    <property type="project" value="UniProtKB-EC"/>
</dbReference>
<keyword evidence="2" id="KW-0489">Methyltransferase</keyword>
<dbReference type="GO" id="GO:0003677">
    <property type="term" value="F:DNA binding"/>
    <property type="evidence" value="ECO:0007669"/>
    <property type="project" value="UniProtKB-KW"/>
</dbReference>
<dbReference type="GO" id="GO:0032259">
    <property type="term" value="P:methylation"/>
    <property type="evidence" value="ECO:0007669"/>
    <property type="project" value="UniProtKB-KW"/>
</dbReference>
<evidence type="ECO:0000256" key="7">
    <source>
        <dbReference type="ARBA" id="ARBA00049120"/>
    </source>
</evidence>
<evidence type="ECO:0000256" key="5">
    <source>
        <dbReference type="ARBA" id="ARBA00022747"/>
    </source>
</evidence>
<keyword evidence="5" id="KW-0680">Restriction system</keyword>
<dbReference type="PROSITE" id="PS00093">
    <property type="entry name" value="N4_MTASE"/>
    <property type="match status" value="1"/>
</dbReference>
<dbReference type="Proteomes" id="UP000050277">
    <property type="component" value="Unassembled WGS sequence"/>
</dbReference>
<dbReference type="EMBL" id="LGKP01000037">
    <property type="protein sequence ID" value="KPL80635.1"/>
    <property type="molecule type" value="Genomic_DNA"/>
</dbReference>
<feature type="domain" description="DNA methylase N-4/N-6" evidence="10">
    <location>
        <begin position="339"/>
        <end position="368"/>
    </location>
</feature>
<dbReference type="GO" id="GO:0008170">
    <property type="term" value="F:N-methyltransferase activity"/>
    <property type="evidence" value="ECO:0007669"/>
    <property type="project" value="InterPro"/>
</dbReference>
<dbReference type="InterPro" id="IPR002941">
    <property type="entry name" value="DNA_methylase_N4/N6"/>
</dbReference>